<dbReference type="SUPFAM" id="SSF81340">
    <property type="entry name" value="Clc chloride channel"/>
    <property type="match status" value="1"/>
</dbReference>
<evidence type="ECO:0000256" key="8">
    <source>
        <dbReference type="SAM" id="Phobius"/>
    </source>
</evidence>
<evidence type="ECO:0000256" key="1">
    <source>
        <dbReference type="ARBA" id="ARBA00004141"/>
    </source>
</evidence>
<name>H3NQN2_9FIRM</name>
<keyword evidence="6 8" id="KW-0472">Membrane</keyword>
<dbReference type="CDD" id="cd01031">
    <property type="entry name" value="EriC"/>
    <property type="match status" value="1"/>
</dbReference>
<dbReference type="GO" id="GO:0005886">
    <property type="term" value="C:plasma membrane"/>
    <property type="evidence" value="ECO:0007669"/>
    <property type="project" value="TreeGrafter"/>
</dbReference>
<evidence type="ECO:0000256" key="4">
    <source>
        <dbReference type="ARBA" id="ARBA00022989"/>
    </source>
</evidence>
<keyword evidence="3 8" id="KW-0812">Transmembrane</keyword>
<dbReference type="InterPro" id="IPR014743">
    <property type="entry name" value="Cl-channel_core"/>
</dbReference>
<dbReference type="Pfam" id="PF00654">
    <property type="entry name" value="Voltage_CLC"/>
    <property type="match status" value="1"/>
</dbReference>
<reference evidence="9 10" key="1">
    <citation type="submission" date="2012-01" db="EMBL/GenBank/DDBJ databases">
        <title>The Genome Sequence of Helcococcus kunzii ATCC 51366.</title>
        <authorList>
            <consortium name="The Broad Institute Genome Sequencing Platform"/>
            <person name="Earl A."/>
            <person name="Ward D."/>
            <person name="Feldgarden M."/>
            <person name="Gevers D."/>
            <person name="Huys G."/>
            <person name="Young S.K."/>
            <person name="Zeng Q."/>
            <person name="Gargeya S."/>
            <person name="Fitzgerald M."/>
            <person name="Haas B."/>
            <person name="Abouelleil A."/>
            <person name="Alvarado L."/>
            <person name="Arachchi H.M."/>
            <person name="Berlin A."/>
            <person name="Chapman S.B."/>
            <person name="Gearin G."/>
            <person name="Goldberg J."/>
            <person name="Griggs A."/>
            <person name="Gujja S."/>
            <person name="Hansen M."/>
            <person name="Heiman D."/>
            <person name="Howarth C."/>
            <person name="Larimer J."/>
            <person name="Lui A."/>
            <person name="MacDonald P.J.P."/>
            <person name="McCowen C."/>
            <person name="Montmayeur A."/>
            <person name="Murphy C."/>
            <person name="Neiman D."/>
            <person name="Pearson M."/>
            <person name="Priest M."/>
            <person name="Roberts A."/>
            <person name="Saif S."/>
            <person name="Shea T."/>
            <person name="Sisk P."/>
            <person name="Stolte C."/>
            <person name="Sykes S."/>
            <person name="Wortman J."/>
            <person name="Nusbaum C."/>
            <person name="Birren B."/>
        </authorList>
    </citation>
    <scope>NUCLEOTIDE SEQUENCE [LARGE SCALE GENOMIC DNA]</scope>
    <source>
        <strain evidence="9 10">ATCC 51366</strain>
    </source>
</reference>
<keyword evidence="4 8" id="KW-1133">Transmembrane helix</keyword>
<gene>
    <name evidence="9" type="ORF">HMPREF9709_01643</name>
</gene>
<evidence type="ECO:0000256" key="5">
    <source>
        <dbReference type="ARBA" id="ARBA00023065"/>
    </source>
</evidence>
<organism evidence="9 10">
    <name type="scientific">Helcococcus kunzii ATCC 51366</name>
    <dbReference type="NCBI Taxonomy" id="883114"/>
    <lineage>
        <taxon>Bacteria</taxon>
        <taxon>Bacillati</taxon>
        <taxon>Bacillota</taxon>
        <taxon>Tissierellia</taxon>
        <taxon>Tissierellales</taxon>
        <taxon>Peptoniphilaceae</taxon>
        <taxon>Helcococcus</taxon>
    </lineage>
</organism>
<dbReference type="eggNOG" id="COG0038">
    <property type="taxonomic scope" value="Bacteria"/>
</dbReference>
<feature type="transmembrane region" description="Helical" evidence="8">
    <location>
        <begin position="57"/>
        <end position="76"/>
    </location>
</feature>
<dbReference type="PRINTS" id="PR00762">
    <property type="entry name" value="CLCHANNEL"/>
</dbReference>
<feature type="transmembrane region" description="Helical" evidence="8">
    <location>
        <begin position="231"/>
        <end position="253"/>
    </location>
</feature>
<dbReference type="EMBL" id="AGEI01000029">
    <property type="protein sequence ID" value="EHR32362.1"/>
    <property type="molecule type" value="Genomic_DNA"/>
</dbReference>
<accession>H3NQN2</accession>
<protein>
    <recommendedName>
        <fullName evidence="11">ClC family H(+)/Cl(-) exchange transporter</fullName>
    </recommendedName>
</protein>
<dbReference type="OrthoDB" id="9812438at2"/>
<feature type="transmembrane region" description="Helical" evidence="8">
    <location>
        <begin position="16"/>
        <end position="37"/>
    </location>
</feature>
<comment type="caution">
    <text evidence="9">The sequence shown here is derived from an EMBL/GenBank/DDBJ whole genome shotgun (WGS) entry which is preliminary data.</text>
</comment>
<proteinExistence type="predicted"/>
<evidence type="ECO:0000313" key="10">
    <source>
        <dbReference type="Proteomes" id="UP000004191"/>
    </source>
</evidence>
<dbReference type="InterPro" id="IPR001807">
    <property type="entry name" value="ClC"/>
</dbReference>
<keyword evidence="10" id="KW-1185">Reference proteome</keyword>
<dbReference type="PANTHER" id="PTHR45711:SF6">
    <property type="entry name" value="CHLORIDE CHANNEL PROTEIN"/>
    <property type="match status" value="1"/>
</dbReference>
<dbReference type="Proteomes" id="UP000004191">
    <property type="component" value="Unassembled WGS sequence"/>
</dbReference>
<dbReference type="HOGENOM" id="CLU_015263_7_4_9"/>
<keyword evidence="2" id="KW-0813">Transport</keyword>
<evidence type="ECO:0000256" key="7">
    <source>
        <dbReference type="ARBA" id="ARBA00023214"/>
    </source>
</evidence>
<keyword evidence="7" id="KW-0868">Chloride</keyword>
<evidence type="ECO:0000256" key="6">
    <source>
        <dbReference type="ARBA" id="ARBA00023136"/>
    </source>
</evidence>
<feature type="transmembrane region" description="Helical" evidence="8">
    <location>
        <begin position="265"/>
        <end position="285"/>
    </location>
</feature>
<feature type="transmembrane region" description="Helical" evidence="8">
    <location>
        <begin position="360"/>
        <end position="381"/>
    </location>
</feature>
<evidence type="ECO:0000256" key="2">
    <source>
        <dbReference type="ARBA" id="ARBA00022448"/>
    </source>
</evidence>
<keyword evidence="5" id="KW-0406">Ion transport</keyword>
<dbReference type="RefSeq" id="WP_005399158.1">
    <property type="nucleotide sequence ID" value="NZ_JH601088.1"/>
</dbReference>
<evidence type="ECO:0000313" key="9">
    <source>
        <dbReference type="EMBL" id="EHR32362.1"/>
    </source>
</evidence>
<feature type="transmembrane region" description="Helical" evidence="8">
    <location>
        <begin position="192"/>
        <end position="211"/>
    </location>
</feature>
<dbReference type="GO" id="GO:0005247">
    <property type="term" value="F:voltage-gated chloride channel activity"/>
    <property type="evidence" value="ECO:0007669"/>
    <property type="project" value="TreeGrafter"/>
</dbReference>
<dbReference type="PANTHER" id="PTHR45711">
    <property type="entry name" value="CHLORIDE CHANNEL PROTEIN"/>
    <property type="match status" value="1"/>
</dbReference>
<dbReference type="PATRIC" id="fig|883114.3.peg.1640"/>
<dbReference type="AlphaFoldDB" id="H3NQN2"/>
<evidence type="ECO:0000256" key="3">
    <source>
        <dbReference type="ARBA" id="ARBA00022692"/>
    </source>
</evidence>
<feature type="transmembrane region" description="Helical" evidence="8">
    <location>
        <begin position="157"/>
        <end position="180"/>
    </location>
</feature>
<sequence length="435" mass="47747">MKQLYKIKHRADSMKLASLVMYGSIIGVLVGILISIYRKLVIFLQSKMILFYESAKFSIVNLILVLLVIFIFGLIVGKLTENEPKIGGSGIPQVSGQMKGIMSINWKKVLPFKFIGGLIGLVSGLTVGREGPSVQMGATVGHSLGEIGNRKEEDKKLFITAGAAAGLSSAFNAPLSGLVFVLEELHQKFDRYIFLIAASAAFLSDYVSSLIFGTKPVIDVGHLKEIPIGNYYLIILLSVIIGLLSQFFIKGIFHLKVLYNQIKLPVYLKIVFPFVFTALVIINFPNLFGSGEHFIFMPIELNADIQTQIFLLIAKFVLLLLAFCSGMPGGIFLPMLVLGALIGNVFASVMVSLGLIGQEYIIVFSLIAMAANFSAIVRSPITAMLLILEMTGAFVYFLPISLGAMISYLVIEMIKIKPVYEMLLDVMINKEKSHQ</sequence>
<comment type="subcellular location">
    <subcellularLocation>
        <location evidence="1">Membrane</location>
        <topology evidence="1">Multi-pass membrane protein</topology>
    </subcellularLocation>
</comment>
<dbReference type="Gene3D" id="1.10.3080.10">
    <property type="entry name" value="Clc chloride channel"/>
    <property type="match status" value="1"/>
</dbReference>
<dbReference type="STRING" id="883114.HMPREF9709_01643"/>
<feature type="transmembrane region" description="Helical" evidence="8">
    <location>
        <begin position="331"/>
        <end position="354"/>
    </location>
</feature>
<feature type="transmembrane region" description="Helical" evidence="8">
    <location>
        <begin position="109"/>
        <end position="127"/>
    </location>
</feature>
<dbReference type="GeneID" id="96999585"/>
<evidence type="ECO:0008006" key="11">
    <source>
        <dbReference type="Google" id="ProtNLM"/>
    </source>
</evidence>
<feature type="transmembrane region" description="Helical" evidence="8">
    <location>
        <begin position="393"/>
        <end position="411"/>
    </location>
</feature>